<dbReference type="GO" id="GO:0005524">
    <property type="term" value="F:ATP binding"/>
    <property type="evidence" value="ECO:0007669"/>
    <property type="project" value="UniProtKB-KW"/>
</dbReference>
<evidence type="ECO:0000313" key="11">
    <source>
        <dbReference type="Proteomes" id="UP000029868"/>
    </source>
</evidence>
<dbReference type="InterPro" id="IPR036640">
    <property type="entry name" value="ABC1_TM_sf"/>
</dbReference>
<gene>
    <name evidence="10" type="ORF">GAB14E_4203</name>
</gene>
<feature type="transmembrane region" description="Helical" evidence="7">
    <location>
        <begin position="57"/>
        <end position="80"/>
    </location>
</feature>
<dbReference type="InterPro" id="IPR011527">
    <property type="entry name" value="ABC1_TM_dom"/>
</dbReference>
<dbReference type="SUPFAM" id="SSF52540">
    <property type="entry name" value="P-loop containing nucleoside triphosphate hydrolases"/>
    <property type="match status" value="1"/>
</dbReference>
<dbReference type="PANTHER" id="PTHR24221:SF654">
    <property type="entry name" value="ATP-BINDING CASSETTE SUB-FAMILY B MEMBER 6"/>
    <property type="match status" value="1"/>
</dbReference>
<evidence type="ECO:0000256" key="3">
    <source>
        <dbReference type="ARBA" id="ARBA00022741"/>
    </source>
</evidence>
<feature type="transmembrane region" description="Helical" evidence="7">
    <location>
        <begin position="258"/>
        <end position="276"/>
    </location>
</feature>
<dbReference type="GO" id="GO:1904680">
    <property type="term" value="F:peptide transmembrane transporter activity"/>
    <property type="evidence" value="ECO:0007669"/>
    <property type="project" value="InterPro"/>
</dbReference>
<organism evidence="10 11">
    <name type="scientific">Colwellia psychrerythraea</name>
    <name type="common">Vibrio psychroerythus</name>
    <dbReference type="NCBI Taxonomy" id="28229"/>
    <lineage>
        <taxon>Bacteria</taxon>
        <taxon>Pseudomonadati</taxon>
        <taxon>Pseudomonadota</taxon>
        <taxon>Gammaproteobacteria</taxon>
        <taxon>Alteromonadales</taxon>
        <taxon>Colwelliaceae</taxon>
        <taxon>Colwellia</taxon>
    </lineage>
</organism>
<dbReference type="GO" id="GO:0140359">
    <property type="term" value="F:ABC-type transporter activity"/>
    <property type="evidence" value="ECO:0007669"/>
    <property type="project" value="InterPro"/>
</dbReference>
<dbReference type="InterPro" id="IPR027417">
    <property type="entry name" value="P-loop_NTPase"/>
</dbReference>
<evidence type="ECO:0000256" key="1">
    <source>
        <dbReference type="ARBA" id="ARBA00004651"/>
    </source>
</evidence>
<dbReference type="SMART" id="SM00382">
    <property type="entry name" value="AAA"/>
    <property type="match status" value="1"/>
</dbReference>
<dbReference type="Proteomes" id="UP000029868">
    <property type="component" value="Unassembled WGS sequence"/>
</dbReference>
<dbReference type="PATRIC" id="fig|28229.3.peg.4180"/>
<dbReference type="RefSeq" id="WP_033084127.1">
    <property type="nucleotide sequence ID" value="NZ_JQEC01000061.1"/>
</dbReference>
<dbReference type="PROSITE" id="PS50893">
    <property type="entry name" value="ABC_TRANSPORTER_2"/>
    <property type="match status" value="1"/>
</dbReference>
<keyword evidence="2 7" id="KW-0812">Transmembrane</keyword>
<dbReference type="GO" id="GO:0016887">
    <property type="term" value="F:ATP hydrolysis activity"/>
    <property type="evidence" value="ECO:0007669"/>
    <property type="project" value="InterPro"/>
</dbReference>
<keyword evidence="6 7" id="KW-0472">Membrane</keyword>
<dbReference type="PROSITE" id="PS50929">
    <property type="entry name" value="ABC_TM1F"/>
    <property type="match status" value="1"/>
</dbReference>
<evidence type="ECO:0000256" key="4">
    <source>
        <dbReference type="ARBA" id="ARBA00022840"/>
    </source>
</evidence>
<evidence type="ECO:0000259" key="8">
    <source>
        <dbReference type="PROSITE" id="PS50893"/>
    </source>
</evidence>
<feature type="transmembrane region" description="Helical" evidence="7">
    <location>
        <begin position="168"/>
        <end position="187"/>
    </location>
</feature>
<feature type="transmembrane region" description="Helical" evidence="7">
    <location>
        <begin position="145"/>
        <end position="162"/>
    </location>
</feature>
<dbReference type="PANTHER" id="PTHR24221">
    <property type="entry name" value="ATP-BINDING CASSETTE SUB-FAMILY B"/>
    <property type="match status" value="1"/>
</dbReference>
<dbReference type="InterPro" id="IPR003439">
    <property type="entry name" value="ABC_transporter-like_ATP-bd"/>
</dbReference>
<keyword evidence="5 7" id="KW-1133">Transmembrane helix</keyword>
<dbReference type="EMBL" id="JQEC01000061">
    <property type="protein sequence ID" value="KGJ88686.1"/>
    <property type="molecule type" value="Genomic_DNA"/>
</dbReference>
<dbReference type="Gene3D" id="3.40.50.300">
    <property type="entry name" value="P-loop containing nucleotide triphosphate hydrolases"/>
    <property type="match status" value="1"/>
</dbReference>
<feature type="transmembrane region" description="Helical" evidence="7">
    <location>
        <begin position="282"/>
        <end position="309"/>
    </location>
</feature>
<sequence length="577" mass="64735">MTLFDAFAKQAPNKVFFSICLGALSGVSYAFLIPIVLSSINNDPNDITQSVESVRTFLSFEVSNYAMAALFLFVCVFIVFSRTISQVMLTRVAADMTSVLRVKLYKRILAAPIDALDKMGHSKLINIITMDVGRIVGGARVFPDLLMNIVTIVGLLSFLMYLNIDVFWFVLGAITFGIITYQVPILFSNRYFAHARQKNDHLMESIRGLIFGIKELKLNDTKSKAYFKDVLLYNEHEAVKADKTGQTIVRASVNYGDMISFFVIGIVCFIFINYEAMSNDELVGVVMALLYITGPIALVIGAIPSFLYAKISLNKVNQILAEMPDEDINETVEVLEPWNTIHFSDICYQYKGEDSAEGFKIGPFSFTIDKSTITFIVGGNGSGKSTLSKLLTLHHMPSTGSISFGNTLVDKSTLKSCRQTITSIYSDYYLFDRLLDGNGAENMDKIQSYLKELALDTKVTIDDGKFSTIDLSDGQKRRLALLVAFLEDKEFYVFDEWAADQDPMFKEFFYYNLLPQLKMKGKAVVIISHDDRYFDIADKILVLDSGELIDCITDKKVIKQRTLHRTIISDNNALKAS</sequence>
<feature type="domain" description="ABC transmembrane type-1" evidence="9">
    <location>
        <begin position="15"/>
        <end position="306"/>
    </location>
</feature>
<dbReference type="OrthoDB" id="9760776at2"/>
<feature type="transmembrane region" description="Helical" evidence="7">
    <location>
        <begin position="15"/>
        <end position="37"/>
    </location>
</feature>
<keyword evidence="3" id="KW-0547">Nucleotide-binding</keyword>
<keyword evidence="4" id="KW-0067">ATP-binding</keyword>
<evidence type="ECO:0000256" key="5">
    <source>
        <dbReference type="ARBA" id="ARBA00022989"/>
    </source>
</evidence>
<evidence type="ECO:0000256" key="6">
    <source>
        <dbReference type="ARBA" id="ARBA00023136"/>
    </source>
</evidence>
<dbReference type="Pfam" id="PF00005">
    <property type="entry name" value="ABC_tran"/>
    <property type="match status" value="1"/>
</dbReference>
<dbReference type="InterPro" id="IPR039421">
    <property type="entry name" value="Type_1_exporter"/>
</dbReference>
<evidence type="ECO:0000256" key="7">
    <source>
        <dbReference type="SAM" id="Phobius"/>
    </source>
</evidence>
<protein>
    <submittedName>
        <fullName evidence="10">Cyclic peptide transporter</fullName>
    </submittedName>
</protein>
<dbReference type="Gene3D" id="1.20.1560.10">
    <property type="entry name" value="ABC transporter type 1, transmembrane domain"/>
    <property type="match status" value="1"/>
</dbReference>
<comment type="caution">
    <text evidence="10">The sequence shown here is derived from an EMBL/GenBank/DDBJ whole genome shotgun (WGS) entry which is preliminary data.</text>
</comment>
<dbReference type="GO" id="GO:0005886">
    <property type="term" value="C:plasma membrane"/>
    <property type="evidence" value="ECO:0007669"/>
    <property type="project" value="UniProtKB-SubCell"/>
</dbReference>
<feature type="domain" description="ABC transporter" evidence="8">
    <location>
        <begin position="341"/>
        <end position="570"/>
    </location>
</feature>
<dbReference type="GO" id="GO:0015833">
    <property type="term" value="P:peptide transport"/>
    <property type="evidence" value="ECO:0007669"/>
    <property type="project" value="InterPro"/>
</dbReference>
<dbReference type="SUPFAM" id="SSF90123">
    <property type="entry name" value="ABC transporter transmembrane region"/>
    <property type="match status" value="1"/>
</dbReference>
<evidence type="ECO:0000256" key="2">
    <source>
        <dbReference type="ARBA" id="ARBA00022692"/>
    </source>
</evidence>
<evidence type="ECO:0000259" key="9">
    <source>
        <dbReference type="PROSITE" id="PS50929"/>
    </source>
</evidence>
<dbReference type="NCBIfam" id="TIGR01194">
    <property type="entry name" value="cyc_pep_trnsptr"/>
    <property type="match status" value="1"/>
</dbReference>
<proteinExistence type="predicted"/>
<reference evidence="10 11" key="1">
    <citation type="submission" date="2014-08" db="EMBL/GenBank/DDBJ databases">
        <title>Genomic and Phenotypic Diversity of Colwellia psychrerythraea strains from Disparate Marine Basins.</title>
        <authorList>
            <person name="Techtmann S.M."/>
            <person name="Stelling S.C."/>
            <person name="Utturkar S.M."/>
            <person name="Alshibli N."/>
            <person name="Harris A."/>
            <person name="Brown S.D."/>
            <person name="Hazen T.C."/>
        </authorList>
    </citation>
    <scope>NUCLEOTIDE SEQUENCE [LARGE SCALE GENOMIC DNA]</scope>
    <source>
        <strain evidence="10 11">GAB14E</strain>
    </source>
</reference>
<dbReference type="GO" id="GO:0034040">
    <property type="term" value="F:ATPase-coupled lipid transmembrane transporter activity"/>
    <property type="evidence" value="ECO:0007669"/>
    <property type="project" value="TreeGrafter"/>
</dbReference>
<comment type="subcellular location">
    <subcellularLocation>
        <location evidence="1">Cell membrane</location>
        <topology evidence="1">Multi-pass membrane protein</topology>
    </subcellularLocation>
</comment>
<dbReference type="AlphaFoldDB" id="A0A099KEC0"/>
<accession>A0A099KEC0</accession>
<dbReference type="Pfam" id="PF00664">
    <property type="entry name" value="ABC_membrane"/>
    <property type="match status" value="1"/>
</dbReference>
<evidence type="ECO:0000313" key="10">
    <source>
        <dbReference type="EMBL" id="KGJ88686.1"/>
    </source>
</evidence>
<dbReference type="InterPro" id="IPR005898">
    <property type="entry name" value="Cyc_pep_transpt_SyrD/YojI"/>
</dbReference>
<dbReference type="InterPro" id="IPR003593">
    <property type="entry name" value="AAA+_ATPase"/>
</dbReference>
<name>A0A099KEC0_COLPS</name>